<reference evidence="1" key="3">
    <citation type="submission" date="2025-09" db="UniProtKB">
        <authorList>
            <consortium name="Ensembl"/>
        </authorList>
    </citation>
    <scope>IDENTIFICATION</scope>
</reference>
<sequence length="94" mass="10764">LCPEGTDDYLLCHLIFFPLFLRWSFALVTQAGVQWPNLGSLQPPPPGFKRFSCLSLLSSWDYRHLLLCPANCCTFSRDRVSPCWSGWSLTPDLR</sequence>
<dbReference type="PANTHER" id="PTHR46254">
    <property type="entry name" value="PROTEIN GVQW1-RELATED"/>
    <property type="match status" value="1"/>
</dbReference>
<accession>A0A8D2FQL1</accession>
<organism evidence="1 2">
    <name type="scientific">Theropithecus gelada</name>
    <name type="common">Gelada baboon</name>
    <dbReference type="NCBI Taxonomy" id="9565"/>
    <lineage>
        <taxon>Eukaryota</taxon>
        <taxon>Metazoa</taxon>
        <taxon>Chordata</taxon>
        <taxon>Craniata</taxon>
        <taxon>Vertebrata</taxon>
        <taxon>Euteleostomi</taxon>
        <taxon>Mammalia</taxon>
        <taxon>Eutheria</taxon>
        <taxon>Euarchontoglires</taxon>
        <taxon>Primates</taxon>
        <taxon>Haplorrhini</taxon>
        <taxon>Catarrhini</taxon>
        <taxon>Cercopithecidae</taxon>
        <taxon>Cercopithecinae</taxon>
        <taxon>Theropithecus</taxon>
    </lineage>
</organism>
<evidence type="ECO:0000313" key="2">
    <source>
        <dbReference type="Proteomes" id="UP000694411"/>
    </source>
</evidence>
<evidence type="ECO:0000313" key="1">
    <source>
        <dbReference type="Ensembl" id="ENSTGEP00000023557.1"/>
    </source>
</evidence>
<keyword evidence="2" id="KW-1185">Reference proteome</keyword>
<reference evidence="1" key="2">
    <citation type="submission" date="2025-08" db="UniProtKB">
        <authorList>
            <consortium name="Ensembl"/>
        </authorList>
    </citation>
    <scope>IDENTIFICATION</scope>
</reference>
<proteinExistence type="predicted"/>
<dbReference type="Ensembl" id="ENSTGET00000028106.1">
    <property type="protein sequence ID" value="ENSTGEP00000023557.1"/>
    <property type="gene ID" value="ENSTGEG00000019060.1"/>
</dbReference>
<dbReference type="Proteomes" id="UP000694411">
    <property type="component" value="Chromosome 5"/>
</dbReference>
<protein>
    <submittedName>
        <fullName evidence="1">Uncharacterized protein</fullName>
    </submittedName>
</protein>
<name>A0A8D2FQL1_THEGE</name>
<reference evidence="1" key="1">
    <citation type="submission" date="2018-05" db="EMBL/GenBank/DDBJ databases">
        <title>Whole genome of Theropithecus gelada.</title>
        <authorList>
            <person name="Chiou K.L."/>
            <person name="Snyder-Mackler N."/>
        </authorList>
    </citation>
    <scope>NUCLEOTIDE SEQUENCE [LARGE SCALE GENOMIC DNA]</scope>
</reference>
<dbReference type="PANTHER" id="PTHR46254:SF11">
    <property type="entry name" value="SECRETED PROTEIN"/>
    <property type="match status" value="1"/>
</dbReference>
<dbReference type="AlphaFoldDB" id="A0A8D2FQL1"/>